<dbReference type="InterPro" id="IPR000653">
    <property type="entry name" value="DegT/StrS_aminotransferase"/>
</dbReference>
<dbReference type="Proteomes" id="UP000288279">
    <property type="component" value="Unassembled WGS sequence"/>
</dbReference>
<reference evidence="6 7" key="1">
    <citation type="journal article" date="2011" name="Front. Microbiol.">
        <title>Genomic signatures of strain selection and enhancement in Bacillus atrophaeus var. globigii, a historical biowarfare simulant.</title>
        <authorList>
            <person name="Gibbons H.S."/>
            <person name="Broomall S.M."/>
            <person name="McNew L.A."/>
            <person name="Daligault H."/>
            <person name="Chapman C."/>
            <person name="Bruce D."/>
            <person name="Karavis M."/>
            <person name="Krepps M."/>
            <person name="McGregor P.A."/>
            <person name="Hong C."/>
            <person name="Park K.H."/>
            <person name="Akmal A."/>
            <person name="Feldman A."/>
            <person name="Lin J.S."/>
            <person name="Chang W.E."/>
            <person name="Higgs B.W."/>
            <person name="Demirev P."/>
            <person name="Lindquist J."/>
            <person name="Liem A."/>
            <person name="Fochler E."/>
            <person name="Read T.D."/>
            <person name="Tapia R."/>
            <person name="Johnson S."/>
            <person name="Bishop-Lilly K.A."/>
            <person name="Detter C."/>
            <person name="Han C."/>
            <person name="Sozhamannan S."/>
            <person name="Rosenzweig C.N."/>
            <person name="Skowronski E.W."/>
        </authorList>
    </citation>
    <scope>NUCLEOTIDE SEQUENCE [LARGE SCALE GENOMIC DNA]</scope>
    <source>
        <strain evidence="6 7">PIT1</strain>
    </source>
</reference>
<comment type="similarity">
    <text evidence="2 5">Belongs to the DegT/DnrJ/EryC1 family.</text>
</comment>
<protein>
    <submittedName>
        <fullName evidence="6">Aminotransferase DegT</fullName>
    </submittedName>
</protein>
<dbReference type="CDD" id="cd00616">
    <property type="entry name" value="AHBA_syn"/>
    <property type="match status" value="1"/>
</dbReference>
<evidence type="ECO:0000256" key="5">
    <source>
        <dbReference type="RuleBase" id="RU004508"/>
    </source>
</evidence>
<accession>A0A432ZLX1</accession>
<gene>
    <name evidence="6" type="ORF">CWI83_05125</name>
</gene>
<dbReference type="SUPFAM" id="SSF53383">
    <property type="entry name" value="PLP-dependent transferases"/>
    <property type="match status" value="1"/>
</dbReference>
<dbReference type="PIRSF" id="PIRSF000390">
    <property type="entry name" value="PLP_StrS"/>
    <property type="match status" value="1"/>
</dbReference>
<evidence type="ECO:0000256" key="3">
    <source>
        <dbReference type="PIRSR" id="PIRSR000390-1"/>
    </source>
</evidence>
<dbReference type="Gene3D" id="3.40.640.10">
    <property type="entry name" value="Type I PLP-dependent aspartate aminotransferase-like (Major domain)"/>
    <property type="match status" value="1"/>
</dbReference>
<keyword evidence="1 4" id="KW-0663">Pyridoxal phosphate</keyword>
<dbReference type="AlphaFoldDB" id="A0A432ZLX1"/>
<keyword evidence="7" id="KW-1185">Reference proteome</keyword>
<dbReference type="GO" id="GO:0000271">
    <property type="term" value="P:polysaccharide biosynthetic process"/>
    <property type="evidence" value="ECO:0007669"/>
    <property type="project" value="TreeGrafter"/>
</dbReference>
<dbReference type="RefSeq" id="WP_126826654.1">
    <property type="nucleotide sequence ID" value="NZ_PIQG01000002.1"/>
</dbReference>
<dbReference type="InterPro" id="IPR015424">
    <property type="entry name" value="PyrdxlP-dep_Trfase"/>
</dbReference>
<dbReference type="GO" id="GO:0030170">
    <property type="term" value="F:pyridoxal phosphate binding"/>
    <property type="evidence" value="ECO:0007669"/>
    <property type="project" value="TreeGrafter"/>
</dbReference>
<feature type="modified residue" description="N6-(pyridoxal phosphate)lysine" evidence="4">
    <location>
        <position position="185"/>
    </location>
</feature>
<feature type="active site" description="Proton acceptor" evidence="3">
    <location>
        <position position="185"/>
    </location>
</feature>
<organism evidence="6 7">
    <name type="scientific">Pseudidiomarina taiwanensis</name>
    <dbReference type="NCBI Taxonomy" id="337250"/>
    <lineage>
        <taxon>Bacteria</taxon>
        <taxon>Pseudomonadati</taxon>
        <taxon>Pseudomonadota</taxon>
        <taxon>Gammaproteobacteria</taxon>
        <taxon>Alteromonadales</taxon>
        <taxon>Idiomarinaceae</taxon>
        <taxon>Pseudidiomarina</taxon>
    </lineage>
</organism>
<dbReference type="InterPro" id="IPR015422">
    <property type="entry name" value="PyrdxlP-dep_Trfase_small"/>
</dbReference>
<evidence type="ECO:0000256" key="4">
    <source>
        <dbReference type="PIRSR" id="PIRSR000390-2"/>
    </source>
</evidence>
<dbReference type="GO" id="GO:0008483">
    <property type="term" value="F:transaminase activity"/>
    <property type="evidence" value="ECO:0007669"/>
    <property type="project" value="UniProtKB-KW"/>
</dbReference>
<dbReference type="InterPro" id="IPR015421">
    <property type="entry name" value="PyrdxlP-dep_Trfase_major"/>
</dbReference>
<keyword evidence="6" id="KW-0808">Transferase</keyword>
<evidence type="ECO:0000256" key="2">
    <source>
        <dbReference type="ARBA" id="ARBA00037999"/>
    </source>
</evidence>
<name>A0A432ZLX1_9GAMM</name>
<sequence length="378" mass="42993">MTIQLFTPNFRVDECLLEIKECLEKGWTGLGFKTNEIEERWKDYSGFEHAHFLSSATAGLHLALDIYKREYHWNDGDEVISSPFTFVSTNHAIKYCNLTPVFADIDEYLCLDPESVRSRITEKTRAVIFVGIGGNVGRYEDIRKLCHEHNLILILDAAHMAGTRLNTKHIGLDADVSVFSFQAVKNLPTADSGMICFKEQKFDSQARILSWLGIDKDTFARSSNQGAYKWRYDVKEVGYKYHGNSIMASLALVGLKYLDQDNGYRRTIANWYTELLENVDGISIVKMAPNSECSQHLFQVRVNNRDMVLEKMNASDIFPGVHYADNTLYDPYRQSSKLCPQARIASDEVVSLPMHMGLVRDDVEYVAQVLIQAVSSEL</sequence>
<dbReference type="PANTHER" id="PTHR30244:SF34">
    <property type="entry name" value="DTDP-4-AMINO-4,6-DIDEOXYGALACTOSE TRANSAMINASE"/>
    <property type="match status" value="1"/>
</dbReference>
<dbReference type="EMBL" id="PIQG01000002">
    <property type="protein sequence ID" value="RUO78412.1"/>
    <property type="molecule type" value="Genomic_DNA"/>
</dbReference>
<evidence type="ECO:0000313" key="6">
    <source>
        <dbReference type="EMBL" id="RUO78412.1"/>
    </source>
</evidence>
<evidence type="ECO:0000256" key="1">
    <source>
        <dbReference type="ARBA" id="ARBA00022898"/>
    </source>
</evidence>
<keyword evidence="6" id="KW-0032">Aminotransferase</keyword>
<dbReference type="Gene3D" id="3.90.1150.10">
    <property type="entry name" value="Aspartate Aminotransferase, domain 1"/>
    <property type="match status" value="1"/>
</dbReference>
<evidence type="ECO:0000313" key="7">
    <source>
        <dbReference type="Proteomes" id="UP000288279"/>
    </source>
</evidence>
<comment type="caution">
    <text evidence="6">The sequence shown here is derived from an EMBL/GenBank/DDBJ whole genome shotgun (WGS) entry which is preliminary data.</text>
</comment>
<dbReference type="Pfam" id="PF01041">
    <property type="entry name" value="DegT_DnrJ_EryC1"/>
    <property type="match status" value="1"/>
</dbReference>
<dbReference type="PANTHER" id="PTHR30244">
    <property type="entry name" value="TRANSAMINASE"/>
    <property type="match status" value="1"/>
</dbReference>
<dbReference type="OrthoDB" id="9804264at2"/>
<proteinExistence type="inferred from homology"/>